<dbReference type="InterPro" id="IPR005122">
    <property type="entry name" value="Uracil-DNA_glycosylase-like"/>
</dbReference>
<evidence type="ECO:0000313" key="3">
    <source>
        <dbReference type="Proteomes" id="UP000241167"/>
    </source>
</evidence>
<dbReference type="OrthoDB" id="9799921at2"/>
<reference evidence="2 3" key="1">
    <citation type="submission" date="2018-03" db="EMBL/GenBank/DDBJ databases">
        <title>The draft genome of Sphingosinicella sp. GL-C-18.</title>
        <authorList>
            <person name="Liu L."/>
            <person name="Li L."/>
            <person name="Liang L."/>
            <person name="Zhang X."/>
            <person name="Wang T."/>
        </authorList>
    </citation>
    <scope>NUCLEOTIDE SEQUENCE [LARGE SCALE GENOMIC DNA]</scope>
    <source>
        <strain evidence="2 3">GL-C-18</strain>
    </source>
</reference>
<accession>A0A2P7QPU2</accession>
<dbReference type="SUPFAM" id="SSF52141">
    <property type="entry name" value="Uracil-DNA glycosylase-like"/>
    <property type="match status" value="1"/>
</dbReference>
<evidence type="ECO:0000313" key="2">
    <source>
        <dbReference type="EMBL" id="PSJ39981.1"/>
    </source>
</evidence>
<dbReference type="SMART" id="SM00987">
    <property type="entry name" value="UreE_C"/>
    <property type="match status" value="1"/>
</dbReference>
<dbReference type="AlphaFoldDB" id="A0A2P7QPU2"/>
<proteinExistence type="predicted"/>
<dbReference type="CDD" id="cd10032">
    <property type="entry name" value="UDG-F6_HDG"/>
    <property type="match status" value="1"/>
</dbReference>
<evidence type="ECO:0000259" key="1">
    <source>
        <dbReference type="SMART" id="SM00986"/>
    </source>
</evidence>
<dbReference type="NCBIfam" id="TIGR04274">
    <property type="entry name" value="hypoxanDNAglyco"/>
    <property type="match status" value="1"/>
</dbReference>
<keyword evidence="3" id="KW-1185">Reference proteome</keyword>
<protein>
    <submittedName>
        <fullName evidence="2">DNA-deoxyinosine glycosylase</fullName>
    </submittedName>
</protein>
<name>A0A2P7QPU2_9SPHN</name>
<sequence>MKRSFAPVVDARTRVLVLGSLPGEASLAAQRYYGNPRNQFWHLIGTVIDVDLVPLPYDQRLENLLSAGIGLWDTIGSAQRDGSLDTAIRGHVANDLQTLANRLPALRAVAFNGGKSAAIGTPLLSMRSDLALVALPSSSPAYTLPLADKLRRWLDLRPFL</sequence>
<dbReference type="Proteomes" id="UP000241167">
    <property type="component" value="Unassembled WGS sequence"/>
</dbReference>
<gene>
    <name evidence="2" type="ORF">C7I55_13665</name>
</gene>
<dbReference type="Pfam" id="PF03167">
    <property type="entry name" value="UDG"/>
    <property type="match status" value="1"/>
</dbReference>
<feature type="domain" description="Uracil-DNA glycosylase-like" evidence="1">
    <location>
        <begin position="6"/>
        <end position="157"/>
    </location>
</feature>
<dbReference type="SMART" id="SM00986">
    <property type="entry name" value="UDG"/>
    <property type="match status" value="1"/>
</dbReference>
<dbReference type="InterPro" id="IPR026353">
    <property type="entry name" value="Hypoxan-DNA_Glyclase"/>
</dbReference>
<dbReference type="InterPro" id="IPR036895">
    <property type="entry name" value="Uracil-DNA_glycosylase-like_sf"/>
</dbReference>
<comment type="caution">
    <text evidence="2">The sequence shown here is derived from an EMBL/GenBank/DDBJ whole genome shotgun (WGS) entry which is preliminary data.</text>
</comment>
<organism evidence="2 3">
    <name type="scientific">Allosphingosinicella deserti</name>
    <dbReference type="NCBI Taxonomy" id="2116704"/>
    <lineage>
        <taxon>Bacteria</taxon>
        <taxon>Pseudomonadati</taxon>
        <taxon>Pseudomonadota</taxon>
        <taxon>Alphaproteobacteria</taxon>
        <taxon>Sphingomonadales</taxon>
        <taxon>Sphingomonadaceae</taxon>
        <taxon>Allosphingosinicella</taxon>
    </lineage>
</organism>
<dbReference type="Gene3D" id="3.40.470.10">
    <property type="entry name" value="Uracil-DNA glycosylase-like domain"/>
    <property type="match status" value="1"/>
</dbReference>
<dbReference type="EMBL" id="PXYI01000004">
    <property type="protein sequence ID" value="PSJ39981.1"/>
    <property type="molecule type" value="Genomic_DNA"/>
</dbReference>